<evidence type="ECO:0000256" key="2">
    <source>
        <dbReference type="ARBA" id="ARBA00022490"/>
    </source>
</evidence>
<keyword evidence="3" id="KW-0479">Metal-binding</keyword>
<evidence type="ECO:0000256" key="13">
    <source>
        <dbReference type="ARBA" id="ARBA00023204"/>
    </source>
</evidence>
<evidence type="ECO:0000256" key="7">
    <source>
        <dbReference type="ARBA" id="ARBA00022769"/>
    </source>
</evidence>
<dbReference type="Gene3D" id="1.10.8.280">
    <property type="entry name" value="ABC transporter ATPase domain-like"/>
    <property type="match status" value="1"/>
</dbReference>
<keyword evidence="5" id="KW-0547">Nucleotide-binding</keyword>
<dbReference type="InterPro" id="IPR017871">
    <property type="entry name" value="ABC_transporter-like_CS"/>
</dbReference>
<keyword evidence="12" id="KW-0238">DNA-binding</keyword>
<feature type="compositionally biased region" description="Basic and acidic residues" evidence="14">
    <location>
        <begin position="29"/>
        <end position="39"/>
    </location>
</feature>
<evidence type="ECO:0000256" key="10">
    <source>
        <dbReference type="ARBA" id="ARBA00022840"/>
    </source>
</evidence>
<dbReference type="SMART" id="SM00382">
    <property type="entry name" value="AAA"/>
    <property type="match status" value="2"/>
</dbReference>
<evidence type="ECO:0000256" key="12">
    <source>
        <dbReference type="ARBA" id="ARBA00023125"/>
    </source>
</evidence>
<keyword evidence="11" id="KW-0267">Excision nuclease</keyword>
<dbReference type="Pfam" id="PF17755">
    <property type="entry name" value="UvrA_DNA-bind"/>
    <property type="match status" value="1"/>
</dbReference>
<accession>A0ABQ8YK98</accession>
<reference evidence="16" key="1">
    <citation type="submission" date="2022-08" db="EMBL/GenBank/DDBJ databases">
        <title>Novel sulfate-reducing endosymbionts in the free-living metamonad Anaeramoeba.</title>
        <authorList>
            <person name="Jerlstrom-Hultqvist J."/>
            <person name="Cepicka I."/>
            <person name="Gallot-Lavallee L."/>
            <person name="Salas-Leiva D."/>
            <person name="Curtis B.A."/>
            <person name="Zahonova K."/>
            <person name="Pipaliya S."/>
            <person name="Dacks J."/>
            <person name="Roger A.J."/>
        </authorList>
    </citation>
    <scope>NUCLEOTIDE SEQUENCE</scope>
    <source>
        <strain evidence="16">Schooner1</strain>
    </source>
</reference>
<evidence type="ECO:0000256" key="9">
    <source>
        <dbReference type="ARBA" id="ARBA00022833"/>
    </source>
</evidence>
<evidence type="ECO:0000256" key="5">
    <source>
        <dbReference type="ARBA" id="ARBA00022741"/>
    </source>
</evidence>
<feature type="region of interest" description="Disordered" evidence="14">
    <location>
        <begin position="1"/>
        <end position="77"/>
    </location>
</feature>
<name>A0ABQ8YK98_9EUKA</name>
<dbReference type="PANTHER" id="PTHR43152">
    <property type="entry name" value="UVRABC SYSTEM PROTEIN A"/>
    <property type="match status" value="1"/>
</dbReference>
<keyword evidence="8" id="KW-0863">Zinc-finger</keyword>
<feature type="domain" description="ABC transporter" evidence="15">
    <location>
        <begin position="599"/>
        <end position="894"/>
    </location>
</feature>
<dbReference type="SUPFAM" id="SSF52540">
    <property type="entry name" value="P-loop containing nucleoside triphosphate hydrolases"/>
    <property type="match status" value="2"/>
</dbReference>
<keyword evidence="9" id="KW-0862">Zinc</keyword>
<dbReference type="PROSITE" id="PS00211">
    <property type="entry name" value="ABC_TRANSPORTER_1"/>
    <property type="match status" value="1"/>
</dbReference>
<dbReference type="InterPro" id="IPR027417">
    <property type="entry name" value="P-loop_NTPase"/>
</dbReference>
<evidence type="ECO:0000256" key="8">
    <source>
        <dbReference type="ARBA" id="ARBA00022771"/>
    </source>
</evidence>
<dbReference type="InterPro" id="IPR003593">
    <property type="entry name" value="AAA+_ATPase"/>
</dbReference>
<comment type="caution">
    <text evidence="16">The sequence shown here is derived from an EMBL/GenBank/DDBJ whole genome shotgun (WGS) entry which is preliminary data.</text>
</comment>
<comment type="subcellular location">
    <subcellularLocation>
        <location evidence="1">Cytoplasm</location>
    </subcellularLocation>
</comment>
<dbReference type="Proteomes" id="UP001150062">
    <property type="component" value="Unassembled WGS sequence"/>
</dbReference>
<dbReference type="InterPro" id="IPR041552">
    <property type="entry name" value="UvrA_DNA-bd"/>
</dbReference>
<dbReference type="EMBL" id="JAOAOG010000155">
    <property type="protein sequence ID" value="KAJ6245012.1"/>
    <property type="molecule type" value="Genomic_DNA"/>
</dbReference>
<keyword evidence="10" id="KW-0067">ATP-binding</keyword>
<evidence type="ECO:0000256" key="11">
    <source>
        <dbReference type="ARBA" id="ARBA00022881"/>
    </source>
</evidence>
<proteinExistence type="predicted"/>
<keyword evidence="7" id="KW-0228">DNA excision</keyword>
<dbReference type="InterPro" id="IPR003439">
    <property type="entry name" value="ABC_transporter-like_ATP-bd"/>
</dbReference>
<organism evidence="16 17">
    <name type="scientific">Anaeramoeba flamelloides</name>
    <dbReference type="NCBI Taxonomy" id="1746091"/>
    <lineage>
        <taxon>Eukaryota</taxon>
        <taxon>Metamonada</taxon>
        <taxon>Anaeramoebidae</taxon>
        <taxon>Anaeramoeba</taxon>
    </lineage>
</organism>
<evidence type="ECO:0000259" key="15">
    <source>
        <dbReference type="PROSITE" id="PS50893"/>
    </source>
</evidence>
<evidence type="ECO:0000313" key="16">
    <source>
        <dbReference type="EMBL" id="KAJ6245012.1"/>
    </source>
</evidence>
<keyword evidence="2" id="KW-0963">Cytoplasm</keyword>
<keyword evidence="6" id="KW-0227">DNA damage</keyword>
<dbReference type="Gene3D" id="3.40.50.300">
    <property type="entry name" value="P-loop containing nucleotide triphosphate hydrolases"/>
    <property type="match status" value="2"/>
</dbReference>
<dbReference type="Pfam" id="PF00005">
    <property type="entry name" value="ABC_tran"/>
    <property type="match status" value="1"/>
</dbReference>
<feature type="compositionally biased region" description="Basic residues" evidence="14">
    <location>
        <begin position="65"/>
        <end position="76"/>
    </location>
</feature>
<keyword evidence="17" id="KW-1185">Reference proteome</keyword>
<evidence type="ECO:0000256" key="6">
    <source>
        <dbReference type="ARBA" id="ARBA00022763"/>
    </source>
</evidence>
<protein>
    <submittedName>
        <fullName evidence="16">Antibiotic/drug resistance abc transporter-related</fullName>
    </submittedName>
</protein>
<evidence type="ECO:0000313" key="17">
    <source>
        <dbReference type="Proteomes" id="UP001150062"/>
    </source>
</evidence>
<dbReference type="Gene3D" id="1.20.1580.10">
    <property type="entry name" value="ABC transporter ATPase like domain"/>
    <property type="match status" value="2"/>
</dbReference>
<dbReference type="PROSITE" id="PS50893">
    <property type="entry name" value="ABC_TRANSPORTER_2"/>
    <property type="match status" value="1"/>
</dbReference>
<dbReference type="CDD" id="cd03270">
    <property type="entry name" value="ABC_UvrA_I"/>
    <property type="match status" value="1"/>
</dbReference>
<feature type="compositionally biased region" description="Basic and acidic residues" evidence="14">
    <location>
        <begin position="47"/>
        <end position="64"/>
    </location>
</feature>
<keyword evidence="13" id="KW-0234">DNA repair</keyword>
<feature type="compositionally biased region" description="Polar residues" evidence="14">
    <location>
        <begin position="1"/>
        <end position="16"/>
    </location>
</feature>
<sequence>MEILQSGLQLNTNQNNSRKRLHEQPLQNENHKVIRKIDNQIELGSCKNKEKEKEKEKEKAEKGSKIKRKTKVKKNKNKGEEVIIVQETKKKPKKEALAKTKKKQKKDCKKEIEIEIEMETETETETEKREDEVKKQEIANNEIDKTIVGIKSIIIENAEQNNLKSISLLIPKKKLVVVTGVSGSGKSSLVYETLYSESQRQLVESFSSFARKRLPKYTKPKVDRIDHLSPSILISQRKLKGNARSTVGTITELSSYLRLLFSRCGLPRIGDSSLFSFNAPEGMCQTCHGIGIEYNIDLNLLLDYDLSLNESAIKHPNWHEGKWYFKNLKASKLFPMDKPLRKWNKKTMNKLLYLPKTKFKVDEKASLVTRVSFEGIVNVLNSYRFGADRSSYTVEKTNKYYKKSKCSECSGSRISREARAVKWRGKFLQDVMDMELGELLNFIVNIDDLHIVEKPILLKVKETLCYLCNLGVGYLSLSQPTGTLSGGESQRIKFAKQLTCSLVDMMYILDEPTVGLHPHDIGRLLVQLKNLRDKGNSVIVVEHEREVMEIADYIIDIGPGAGQNGGNLCFMGTIKELKSNPKDSITAEYLLKENKPIKPKRRAISKKFFRIKKANLHNLQNVSVKIPKKCLVGVTGVAGSGKSTLIMDVFCKQQKKAIIIDQCGVWKNSRSNPLTYTQTFGEIRKLFAKKTGQSASLFSFNSTGSCEECKGLGKIKMEMHFLDDVSVPCKKCNGKRYKSQVLKYKMNGKSISDVLSMTVNEGFDFFKKYSKIKTNLRTLKKVGLGYLQLGQPLSTLSGGESQRIKIASRLEKSGDLYILDEPSTGLHMADIEKLIKILNTLVNNGNSVIVIEHNLDIIKYCDWVIDLGPGGGKNGGVVLFEGRPEDLICCEKSLTGKYLKPLIQID</sequence>
<keyword evidence="4" id="KW-0677">Repeat</keyword>
<evidence type="ECO:0000256" key="1">
    <source>
        <dbReference type="ARBA" id="ARBA00004496"/>
    </source>
</evidence>
<evidence type="ECO:0000256" key="4">
    <source>
        <dbReference type="ARBA" id="ARBA00022737"/>
    </source>
</evidence>
<gene>
    <name evidence="16" type="ORF">M0813_20721</name>
</gene>
<evidence type="ECO:0000256" key="14">
    <source>
        <dbReference type="SAM" id="MobiDB-lite"/>
    </source>
</evidence>
<dbReference type="PANTHER" id="PTHR43152:SF3">
    <property type="entry name" value="UVRABC SYSTEM PROTEIN A"/>
    <property type="match status" value="1"/>
</dbReference>
<evidence type="ECO:0000256" key="3">
    <source>
        <dbReference type="ARBA" id="ARBA00022723"/>
    </source>
</evidence>